<dbReference type="PRINTS" id="PR00080">
    <property type="entry name" value="SDRFAMILY"/>
</dbReference>
<accession>A0AAD5XCL5</accession>
<gene>
    <name evidence="4" type="ORF">HK100_004441</name>
</gene>
<reference evidence="4" key="1">
    <citation type="submission" date="2020-05" db="EMBL/GenBank/DDBJ databases">
        <title>Phylogenomic resolution of chytrid fungi.</title>
        <authorList>
            <person name="Stajich J.E."/>
            <person name="Amses K."/>
            <person name="Simmons R."/>
            <person name="Seto K."/>
            <person name="Myers J."/>
            <person name="Bonds A."/>
            <person name="Quandt C.A."/>
            <person name="Barry K."/>
            <person name="Liu P."/>
            <person name="Grigoriev I."/>
            <person name="Longcore J.E."/>
            <person name="James T.Y."/>
        </authorList>
    </citation>
    <scope>NUCLEOTIDE SEQUENCE</scope>
    <source>
        <strain evidence="4">JEL0513</strain>
    </source>
</reference>
<dbReference type="InterPro" id="IPR020904">
    <property type="entry name" value="Sc_DH/Rdtase_CS"/>
</dbReference>
<comment type="caution">
    <text evidence="4">The sequence shown here is derived from an EMBL/GenBank/DDBJ whole genome shotgun (WGS) entry which is preliminary data.</text>
</comment>
<dbReference type="Gene3D" id="3.40.50.720">
    <property type="entry name" value="NAD(P)-binding Rossmann-like Domain"/>
    <property type="match status" value="1"/>
</dbReference>
<evidence type="ECO:0000313" key="5">
    <source>
        <dbReference type="Proteomes" id="UP001211907"/>
    </source>
</evidence>
<name>A0AAD5XCL5_9FUNG</name>
<dbReference type="AlphaFoldDB" id="A0AAD5XCL5"/>
<keyword evidence="5" id="KW-1185">Reference proteome</keyword>
<dbReference type="PANTHER" id="PTHR43157">
    <property type="entry name" value="PHOSPHATIDYLINOSITOL-GLYCAN BIOSYNTHESIS CLASS F PROTEIN-RELATED"/>
    <property type="match status" value="1"/>
</dbReference>
<dbReference type="GO" id="GO:0016491">
    <property type="term" value="F:oxidoreductase activity"/>
    <property type="evidence" value="ECO:0007669"/>
    <property type="project" value="UniProtKB-KW"/>
</dbReference>
<keyword evidence="1" id="KW-0521">NADP</keyword>
<evidence type="ECO:0008006" key="6">
    <source>
        <dbReference type="Google" id="ProtNLM"/>
    </source>
</evidence>
<evidence type="ECO:0000313" key="4">
    <source>
        <dbReference type="EMBL" id="KAJ3101986.1"/>
    </source>
</evidence>
<dbReference type="InterPro" id="IPR036291">
    <property type="entry name" value="NAD(P)-bd_dom_sf"/>
</dbReference>
<dbReference type="SUPFAM" id="SSF51735">
    <property type="entry name" value="NAD(P)-binding Rossmann-fold domains"/>
    <property type="match status" value="1"/>
</dbReference>
<dbReference type="PRINTS" id="PR00081">
    <property type="entry name" value="GDHRDH"/>
</dbReference>
<comment type="similarity">
    <text evidence="3">Belongs to the short-chain dehydrogenases/reductases (SDR) family.</text>
</comment>
<sequence length="331" mass="35284">MSGIAFTPSSTGDDVRNVFTNACIGKTFLVTGASTGIGLETARVLVSGNASHVIITGLTEQEGQDAIAAIKTASGNDNPPLTYYILNLGSTESRHEVAAKILNKFGHIDCLINNAGVLNPGPRKTTKDGLEISFGVNHLGTFHFTNQLLPLLRKNATQTNPSRIVNVASAGQCYFAPHEGIPFDNLNAEKKYNGWSCYGTSKLGVVLFTRELQRRESANNIVCVAVHPGNVGGTNIATGMGLSQQLAMMALVVRNQTVSQFLKDTKLKTVIEGCATSLFCALSPSIVGGGFYHDCTLSKGELLHKKAGDVEMGLKLWEVTEKLISGLDSKQ</sequence>
<dbReference type="PROSITE" id="PS00061">
    <property type="entry name" value="ADH_SHORT"/>
    <property type="match status" value="1"/>
</dbReference>
<evidence type="ECO:0000256" key="1">
    <source>
        <dbReference type="ARBA" id="ARBA00022857"/>
    </source>
</evidence>
<keyword evidence="2" id="KW-0560">Oxidoreductase</keyword>
<evidence type="ECO:0000256" key="2">
    <source>
        <dbReference type="ARBA" id="ARBA00023002"/>
    </source>
</evidence>
<dbReference type="Proteomes" id="UP001211907">
    <property type="component" value="Unassembled WGS sequence"/>
</dbReference>
<protein>
    <recommendedName>
        <fullName evidence="6">Short-chain dehydrogenase</fullName>
    </recommendedName>
</protein>
<dbReference type="EMBL" id="JADGJH010002192">
    <property type="protein sequence ID" value="KAJ3101986.1"/>
    <property type="molecule type" value="Genomic_DNA"/>
</dbReference>
<organism evidence="4 5">
    <name type="scientific">Physocladia obscura</name>
    <dbReference type="NCBI Taxonomy" id="109957"/>
    <lineage>
        <taxon>Eukaryota</taxon>
        <taxon>Fungi</taxon>
        <taxon>Fungi incertae sedis</taxon>
        <taxon>Chytridiomycota</taxon>
        <taxon>Chytridiomycota incertae sedis</taxon>
        <taxon>Chytridiomycetes</taxon>
        <taxon>Chytridiales</taxon>
        <taxon>Chytriomycetaceae</taxon>
        <taxon>Physocladia</taxon>
    </lineage>
</organism>
<dbReference type="InterPro" id="IPR002347">
    <property type="entry name" value="SDR_fam"/>
</dbReference>
<dbReference type="PANTHER" id="PTHR43157:SF31">
    <property type="entry name" value="PHOSPHATIDYLINOSITOL-GLYCAN BIOSYNTHESIS CLASS F PROTEIN"/>
    <property type="match status" value="1"/>
</dbReference>
<dbReference type="Pfam" id="PF00106">
    <property type="entry name" value="adh_short"/>
    <property type="match status" value="2"/>
</dbReference>
<proteinExistence type="inferred from homology"/>
<evidence type="ECO:0000256" key="3">
    <source>
        <dbReference type="RuleBase" id="RU000363"/>
    </source>
</evidence>